<protein>
    <submittedName>
        <fullName evidence="15">(wild Malaysian banana) hypothetical protein</fullName>
    </submittedName>
</protein>
<feature type="domain" description="Protein kinase" evidence="14">
    <location>
        <begin position="352"/>
        <end position="625"/>
    </location>
</feature>
<evidence type="ECO:0000256" key="10">
    <source>
        <dbReference type="ARBA" id="ARBA00023180"/>
    </source>
</evidence>
<dbReference type="SUPFAM" id="SSF56112">
    <property type="entry name" value="Protein kinase-like (PK-like)"/>
    <property type="match status" value="1"/>
</dbReference>
<dbReference type="Proteomes" id="UP000012960">
    <property type="component" value="Unplaced"/>
</dbReference>
<dbReference type="Gene3D" id="1.10.510.10">
    <property type="entry name" value="Transferase(Phosphotransferase) domain 1"/>
    <property type="match status" value="1"/>
</dbReference>
<keyword evidence="17" id="KW-1185">Reference proteome</keyword>
<keyword evidence="3 12" id="KW-0812">Transmembrane</keyword>
<evidence type="ECO:0000256" key="3">
    <source>
        <dbReference type="ARBA" id="ARBA00022692"/>
    </source>
</evidence>
<dbReference type="AlphaFoldDB" id="A0A804KRY5"/>
<dbReference type="InterPro" id="IPR001245">
    <property type="entry name" value="Ser-Thr/Tyr_kinase_cat_dom"/>
</dbReference>
<gene>
    <name evidence="15" type="ORF">GSMUA_306390.1</name>
</gene>
<dbReference type="InterPro" id="IPR000719">
    <property type="entry name" value="Prot_kinase_dom"/>
</dbReference>
<keyword evidence="6" id="KW-0547">Nucleotide-binding</keyword>
<evidence type="ECO:0000256" key="5">
    <source>
        <dbReference type="ARBA" id="ARBA00022737"/>
    </source>
</evidence>
<dbReference type="PROSITE" id="PS50011">
    <property type="entry name" value="PROTEIN_KINASE_DOM"/>
    <property type="match status" value="1"/>
</dbReference>
<dbReference type="Pfam" id="PF07714">
    <property type="entry name" value="PK_Tyr_Ser-Thr"/>
    <property type="match status" value="1"/>
</dbReference>
<keyword evidence="5" id="KW-0677">Repeat</keyword>
<reference evidence="16" key="2">
    <citation type="submission" date="2021-05" db="UniProtKB">
        <authorList>
            <consortium name="EnsemblPlants"/>
        </authorList>
    </citation>
    <scope>IDENTIFICATION</scope>
    <source>
        <strain evidence="16">subsp. malaccensis</strain>
    </source>
</reference>
<keyword evidence="9 12" id="KW-0472">Membrane</keyword>
<evidence type="ECO:0000256" key="4">
    <source>
        <dbReference type="ARBA" id="ARBA00022729"/>
    </source>
</evidence>
<keyword evidence="7" id="KW-0067">ATP-binding</keyword>
<evidence type="ECO:0000313" key="15">
    <source>
        <dbReference type="EMBL" id="CAG1852413.1"/>
    </source>
</evidence>
<feature type="transmembrane region" description="Helical" evidence="12">
    <location>
        <begin position="258"/>
        <end position="278"/>
    </location>
</feature>
<dbReference type="KEGG" id="mus:103999848"/>
<proteinExistence type="predicted"/>
<dbReference type="PANTHER" id="PTHR48007">
    <property type="entry name" value="LEUCINE-RICH REPEAT RECEPTOR-LIKE PROTEIN KINASE PXC1"/>
    <property type="match status" value="1"/>
</dbReference>
<feature type="compositionally biased region" description="Low complexity" evidence="11">
    <location>
        <begin position="240"/>
        <end position="250"/>
    </location>
</feature>
<keyword evidence="8 12" id="KW-1133">Transmembrane helix</keyword>
<evidence type="ECO:0000256" key="12">
    <source>
        <dbReference type="SAM" id="Phobius"/>
    </source>
</evidence>
<dbReference type="Gramene" id="Ma10_t02890.1">
    <property type="protein sequence ID" value="Ma10_p02890.1"/>
    <property type="gene ID" value="Ma10_g02890"/>
</dbReference>
<dbReference type="FunFam" id="3.80.10.10:FF:000400">
    <property type="entry name" value="Nuclear pore complex protein NUP107"/>
    <property type="match status" value="1"/>
</dbReference>
<dbReference type="Gene3D" id="3.30.200.20">
    <property type="entry name" value="Phosphorylase Kinase, domain 1"/>
    <property type="match status" value="1"/>
</dbReference>
<comment type="subcellular location">
    <subcellularLocation>
        <location evidence="1">Membrane</location>
    </subcellularLocation>
</comment>
<evidence type="ECO:0000256" key="2">
    <source>
        <dbReference type="ARBA" id="ARBA00022614"/>
    </source>
</evidence>
<dbReference type="InterPro" id="IPR046959">
    <property type="entry name" value="PRK1-6/SRF4-like"/>
</dbReference>
<dbReference type="EMBL" id="HG996476">
    <property type="protein sequence ID" value="CAG1852413.1"/>
    <property type="molecule type" value="Genomic_DNA"/>
</dbReference>
<reference evidence="15" key="1">
    <citation type="submission" date="2021-03" db="EMBL/GenBank/DDBJ databases">
        <authorList>
            <consortium name="Genoscope - CEA"/>
            <person name="William W."/>
        </authorList>
    </citation>
    <scope>NUCLEOTIDE SEQUENCE</scope>
    <source>
        <strain evidence="15">Doubled-haploid Pahang</strain>
    </source>
</reference>
<dbReference type="OMA" id="ANALHGC"/>
<evidence type="ECO:0000256" key="11">
    <source>
        <dbReference type="SAM" id="MobiDB-lite"/>
    </source>
</evidence>
<feature type="region of interest" description="Disordered" evidence="11">
    <location>
        <begin position="230"/>
        <end position="253"/>
    </location>
</feature>
<dbReference type="FunCoup" id="A0A804KRY5">
    <property type="interactions" value="3702"/>
</dbReference>
<dbReference type="SUPFAM" id="SSF52058">
    <property type="entry name" value="L domain-like"/>
    <property type="match status" value="1"/>
</dbReference>
<dbReference type="OrthoDB" id="418615at2759"/>
<dbReference type="InterPro" id="IPR013210">
    <property type="entry name" value="LRR_N_plant-typ"/>
</dbReference>
<evidence type="ECO:0000256" key="8">
    <source>
        <dbReference type="ARBA" id="ARBA00022989"/>
    </source>
</evidence>
<keyword evidence="10" id="KW-0325">Glycoprotein</keyword>
<keyword evidence="2" id="KW-0433">Leucine-rich repeat</keyword>
<feature type="chain" id="PRO_5043242411" evidence="13">
    <location>
        <begin position="26"/>
        <end position="652"/>
    </location>
</feature>
<dbReference type="GO" id="GO:0004674">
    <property type="term" value="F:protein serine/threonine kinase activity"/>
    <property type="evidence" value="ECO:0000318"/>
    <property type="project" value="GO_Central"/>
</dbReference>
<dbReference type="InterPro" id="IPR001611">
    <property type="entry name" value="Leu-rich_rpt"/>
</dbReference>
<evidence type="ECO:0000256" key="7">
    <source>
        <dbReference type="ARBA" id="ARBA00022840"/>
    </source>
</evidence>
<dbReference type="PANTHER" id="PTHR48007:SF49">
    <property type="entry name" value="OS08G0521200 PROTEIN"/>
    <property type="match status" value="1"/>
</dbReference>
<dbReference type="Pfam" id="PF08263">
    <property type="entry name" value="LRRNT_2"/>
    <property type="match status" value="1"/>
</dbReference>
<keyword evidence="4 13" id="KW-0732">Signal</keyword>
<dbReference type="GO" id="GO:0005524">
    <property type="term" value="F:ATP binding"/>
    <property type="evidence" value="ECO:0007669"/>
    <property type="project" value="UniProtKB-KW"/>
</dbReference>
<evidence type="ECO:0000256" key="13">
    <source>
        <dbReference type="SAM" id="SignalP"/>
    </source>
</evidence>
<dbReference type="Pfam" id="PF13855">
    <property type="entry name" value="LRR_8"/>
    <property type="match status" value="1"/>
</dbReference>
<evidence type="ECO:0000313" key="16">
    <source>
        <dbReference type="EnsemblPlants" id="Ma10_p02890.1"/>
    </source>
</evidence>
<dbReference type="InterPro" id="IPR011009">
    <property type="entry name" value="Kinase-like_dom_sf"/>
</dbReference>
<feature type="region of interest" description="Disordered" evidence="11">
    <location>
        <begin position="285"/>
        <end position="305"/>
    </location>
</feature>
<evidence type="ECO:0000256" key="9">
    <source>
        <dbReference type="ARBA" id="ARBA00023136"/>
    </source>
</evidence>
<evidence type="ECO:0000256" key="1">
    <source>
        <dbReference type="ARBA" id="ARBA00004370"/>
    </source>
</evidence>
<accession>A0A804KRY5</accession>
<dbReference type="GO" id="GO:0005886">
    <property type="term" value="C:plasma membrane"/>
    <property type="evidence" value="ECO:0000318"/>
    <property type="project" value="GO_Central"/>
</dbReference>
<name>A0A804KRY5_MUSAM</name>
<sequence>MAGRRPLPLFLALVFLAAPPDAARSSEDADVLLDFKAAMSDPTGALRSWVPSSAPCGNGTASWAGIICDHDGSVSGLRLEGISLSGSLNVAFLGRLPRLRTLSFTNNNFEGAMPDVGRLGNLRAVYLSTNKFSGEIPDDAFAGMNWLKKLYLSHNGFSGSIPASIAALPKLLELGLDDNRFGGEIPDLQVKQMNRVNLSNNDLEGRIPDVLRKMDADVFSGNKRLCGEPLRVPCQPPSPSLSTMSPSTSSRGSAHHPIIFTTIAIGLVVAVVAAIFLVPRRRQTGDDGLGQSLPPENSKFASSEEEKLEAGVAGCHRGGGGSGKKVAKDHEQGRLVFVRENRVSFQLQDLLKSSAEVLGTGNFGCSYKATLSNGASVVVKRFRHMNRVGKGEFEEHMRRLGRLCHPNLLPLVAYYYRKDEKLLVTDYMAKRSLANALHGCRASNIPALDWSTRLKVVKGVVKGLNYLKEELQMLSVPHGHLKSSNVLLDDSLEPLLTDYALLPVMNQAHSGQFMAAYKSPECKQQGRTSKKSDVWSFGVLILEILTGKIPTTELGQEKGGLDLQGWVYSVTQEEWSSKVLDSELKATKDSEGQMHKLMQIGLACCREDIENRCELEEALDRIEELKGGDTNEDCARILATDGENDLSTVDIK</sequence>
<organism evidence="16 17">
    <name type="scientific">Musa acuminata subsp. malaccensis</name>
    <name type="common">Wild banana</name>
    <name type="synonym">Musa malaccensis</name>
    <dbReference type="NCBI Taxonomy" id="214687"/>
    <lineage>
        <taxon>Eukaryota</taxon>
        <taxon>Viridiplantae</taxon>
        <taxon>Streptophyta</taxon>
        <taxon>Embryophyta</taxon>
        <taxon>Tracheophyta</taxon>
        <taxon>Spermatophyta</taxon>
        <taxon>Magnoliopsida</taxon>
        <taxon>Liliopsida</taxon>
        <taxon>Zingiberales</taxon>
        <taxon>Musaceae</taxon>
        <taxon>Musa</taxon>
    </lineage>
</organism>
<evidence type="ECO:0000256" key="6">
    <source>
        <dbReference type="ARBA" id="ARBA00022741"/>
    </source>
</evidence>
<dbReference type="InterPro" id="IPR032675">
    <property type="entry name" value="LRR_dom_sf"/>
</dbReference>
<dbReference type="EnsemblPlants" id="Ma10_t02890.1">
    <property type="protein sequence ID" value="Ma10_p02890.1"/>
    <property type="gene ID" value="Ma10_g02890"/>
</dbReference>
<dbReference type="FunFam" id="3.30.200.20:FF:000307">
    <property type="entry name" value="pollen receptor-like kinase 1"/>
    <property type="match status" value="1"/>
</dbReference>
<feature type="signal peptide" evidence="13">
    <location>
        <begin position="1"/>
        <end position="25"/>
    </location>
</feature>
<evidence type="ECO:0000259" key="14">
    <source>
        <dbReference type="PROSITE" id="PS50011"/>
    </source>
</evidence>
<evidence type="ECO:0000313" key="17">
    <source>
        <dbReference type="Proteomes" id="UP000012960"/>
    </source>
</evidence>
<dbReference type="Gene3D" id="3.80.10.10">
    <property type="entry name" value="Ribonuclease Inhibitor"/>
    <property type="match status" value="2"/>
</dbReference>